<sequence>MSSPRPKSSKPKAYQAEARSGSGATRPKTSGSGVQHRGPTSMTRQTKQPPVGTAGASRSQPARAQPKSTGPGTKALVPRGSRNAPGPMEVFRNPDKRIAMSKHNGLLHPEGYSMRPIIPAEKAELISVARAMNREEFGPRLQKLFHPETEAATEAIQTGVYIGWRCPEFTWDCIRVGRESRCFCGHILSEHAPYNGRSVQVPCRHCPCRAFAFIPGRPEDIGEFWFQRRRDFDPTTWRAKCRCKHTHEDHDCTGIRRCRMRSCGCGAFNSNFLCAACNRHWEDHVTVFETETERHQKKIPYGEDYLPFAEMPDLRNMALTGVDSDPGIYRDLVEGQGNIPRGRPAIGQDTPVKPPKNSGFNPVWD</sequence>
<evidence type="ECO:0000256" key="1">
    <source>
        <dbReference type="ARBA" id="ARBA00011026"/>
    </source>
</evidence>
<dbReference type="GeneID" id="119745965"/>
<feature type="compositionally biased region" description="Polar residues" evidence="2">
    <location>
        <begin position="27"/>
        <end position="48"/>
    </location>
</feature>
<dbReference type="PANTHER" id="PTHR31214:SF3">
    <property type="entry name" value="PROTEIN FAM221B"/>
    <property type="match status" value="1"/>
</dbReference>
<dbReference type="OMA" id="EFTWDCI"/>
<evidence type="ECO:0000313" key="3">
    <source>
        <dbReference type="EnsemblMetazoa" id="XP_038078614.1"/>
    </source>
</evidence>
<feature type="compositionally biased region" description="Polar residues" evidence="2">
    <location>
        <begin position="56"/>
        <end position="71"/>
    </location>
</feature>
<proteinExistence type="inferred from homology"/>
<accession>A0A914BR26</accession>
<name>A0A914BR26_PATMI</name>
<evidence type="ECO:0000256" key="2">
    <source>
        <dbReference type="SAM" id="MobiDB-lite"/>
    </source>
</evidence>
<comment type="similarity">
    <text evidence="1">Belongs to the FAM221 family.</text>
</comment>
<dbReference type="PANTHER" id="PTHR31214">
    <property type="entry name" value="PROTEIN FAM221A-RELATED"/>
    <property type="match status" value="1"/>
</dbReference>
<evidence type="ECO:0000313" key="4">
    <source>
        <dbReference type="Proteomes" id="UP000887568"/>
    </source>
</evidence>
<evidence type="ECO:0008006" key="5">
    <source>
        <dbReference type="Google" id="ProtNLM"/>
    </source>
</evidence>
<organism evidence="3 4">
    <name type="scientific">Patiria miniata</name>
    <name type="common">Bat star</name>
    <name type="synonym">Asterina miniata</name>
    <dbReference type="NCBI Taxonomy" id="46514"/>
    <lineage>
        <taxon>Eukaryota</taxon>
        <taxon>Metazoa</taxon>
        <taxon>Echinodermata</taxon>
        <taxon>Eleutherozoa</taxon>
        <taxon>Asterozoa</taxon>
        <taxon>Asteroidea</taxon>
        <taxon>Valvatacea</taxon>
        <taxon>Valvatida</taxon>
        <taxon>Asterinidae</taxon>
        <taxon>Patiria</taxon>
    </lineage>
</organism>
<dbReference type="Proteomes" id="UP000887568">
    <property type="component" value="Unplaced"/>
</dbReference>
<reference evidence="3" key="1">
    <citation type="submission" date="2022-11" db="UniProtKB">
        <authorList>
            <consortium name="EnsemblMetazoa"/>
        </authorList>
    </citation>
    <scope>IDENTIFICATION</scope>
</reference>
<keyword evidence="4" id="KW-1185">Reference proteome</keyword>
<protein>
    <recommendedName>
        <fullName evidence="5">Protein FAM221B</fullName>
    </recommendedName>
</protein>
<dbReference type="RefSeq" id="XP_038078614.1">
    <property type="nucleotide sequence ID" value="XM_038222686.1"/>
</dbReference>
<dbReference type="OrthoDB" id="196393at2759"/>
<feature type="region of interest" description="Disordered" evidence="2">
    <location>
        <begin position="337"/>
        <end position="365"/>
    </location>
</feature>
<feature type="region of interest" description="Disordered" evidence="2">
    <location>
        <begin position="1"/>
        <end position="94"/>
    </location>
</feature>
<dbReference type="InterPro" id="IPR026755">
    <property type="entry name" value="Fam221a/b"/>
</dbReference>
<dbReference type="Pfam" id="PF14753">
    <property type="entry name" value="FAM221"/>
    <property type="match status" value="2"/>
</dbReference>
<dbReference type="EnsemblMetazoa" id="XM_038222686.1">
    <property type="protein sequence ID" value="XP_038078614.1"/>
    <property type="gene ID" value="LOC119745965"/>
</dbReference>
<dbReference type="AlphaFoldDB" id="A0A914BR26"/>